<evidence type="ECO:0000313" key="2">
    <source>
        <dbReference type="Proteomes" id="UP000663823"/>
    </source>
</evidence>
<dbReference type="EMBL" id="CAJOAX010067867">
    <property type="protein sequence ID" value="CAF4363412.1"/>
    <property type="molecule type" value="Genomic_DNA"/>
</dbReference>
<feature type="non-terminal residue" evidence="1">
    <location>
        <position position="1"/>
    </location>
</feature>
<proteinExistence type="predicted"/>
<name>A0A820LX79_9BILA</name>
<dbReference type="AlphaFoldDB" id="A0A820LX79"/>
<comment type="caution">
    <text evidence="1">The sequence shown here is derived from an EMBL/GenBank/DDBJ whole genome shotgun (WGS) entry which is preliminary data.</text>
</comment>
<accession>A0A820LX79</accession>
<evidence type="ECO:0000313" key="1">
    <source>
        <dbReference type="EMBL" id="CAF4363412.1"/>
    </source>
</evidence>
<protein>
    <submittedName>
        <fullName evidence="1">Uncharacterized protein</fullName>
    </submittedName>
</protein>
<gene>
    <name evidence="1" type="ORF">OTI717_LOCUS43916</name>
</gene>
<organism evidence="1 2">
    <name type="scientific">Rotaria sordida</name>
    <dbReference type="NCBI Taxonomy" id="392033"/>
    <lineage>
        <taxon>Eukaryota</taxon>
        <taxon>Metazoa</taxon>
        <taxon>Spiralia</taxon>
        <taxon>Gnathifera</taxon>
        <taxon>Rotifera</taxon>
        <taxon>Eurotatoria</taxon>
        <taxon>Bdelloidea</taxon>
        <taxon>Philodinida</taxon>
        <taxon>Philodinidae</taxon>
        <taxon>Rotaria</taxon>
    </lineage>
</organism>
<reference evidence="1" key="1">
    <citation type="submission" date="2021-02" db="EMBL/GenBank/DDBJ databases">
        <authorList>
            <person name="Nowell W R."/>
        </authorList>
    </citation>
    <scope>NUCLEOTIDE SEQUENCE</scope>
</reference>
<dbReference type="Proteomes" id="UP000663823">
    <property type="component" value="Unassembled WGS sequence"/>
</dbReference>
<sequence>NIYLGNNIHKPTDEPGAIVLSDKLQFDKVLQKQLPPDPDSIATTLQIDSSAAFDRRKPARGFRRWKALPEVKDMVFLSQKIYLSYLDIPIYISSTN</sequence>